<sequence length="591" mass="62606">METATPATRRSLDARPLAEQLAVALASVCAALDRLRTEEPSACAAAEIAHLVELGVRDLEYGQLLAARQADRASVADLGSADLVRVRENVARATAAIHGTTGNPAEQPSTNKATGTSGTPTPTGGRGLFRNTAEFLCEQLHINYSEAAARINGGALLLPASPAVSPTASANGARFAVPPAPGPRFPKLARAVSSGRASSREARQIAHRLKKLEAKAEQLPDGDRILANADAELAELLTTHDARTTHKALDLLTGALQQTATEPTAKLLAAQQGVFYQGRQFGLESYLIRCAPEQAEVLRSIFEPVLNPRVPSNATRTPFTRTEPASRPEAQPEQPPADWMTGPDVPIEERVNALLASGDFVQAEEFDDRTRQQKLLDALIDAARSALASGGVPDSGGNRPQVIVTIDYRQLLEELDGSTTAPATASASSPAPTSAFMARRPPGIGFGTGEQGSLLGMATVRRLACDAGIIPMVLGSDSVPLDLGRTRRYFSRKQRRALAARDRGCIVPGCTATPGHCEAHHVTPWSTGGRTDLAGGCLLCAHHHTLVHLGTFSLGVIHGLPFVIPPPHKDPEQRPVRNAYFHPEAGPPALF</sequence>
<feature type="compositionally biased region" description="Low complexity" evidence="1">
    <location>
        <begin position="114"/>
        <end position="123"/>
    </location>
</feature>
<proteinExistence type="predicted"/>
<dbReference type="InterPro" id="IPR003615">
    <property type="entry name" value="HNH_nuc"/>
</dbReference>
<dbReference type="AlphaFoldDB" id="A0A839QDF7"/>
<dbReference type="CDD" id="cd00085">
    <property type="entry name" value="HNHc"/>
    <property type="match status" value="1"/>
</dbReference>
<protein>
    <recommendedName>
        <fullName evidence="2">HNH nuclease domain-containing protein</fullName>
    </recommendedName>
</protein>
<dbReference type="InterPro" id="IPR003870">
    <property type="entry name" value="DUF222"/>
</dbReference>
<keyword evidence="4" id="KW-1185">Reference proteome</keyword>
<dbReference type="EMBL" id="JACHVS010000001">
    <property type="protein sequence ID" value="MBB2994179.1"/>
    <property type="molecule type" value="Genomic_DNA"/>
</dbReference>
<dbReference type="RefSeq" id="WP_183509554.1">
    <property type="nucleotide sequence ID" value="NZ_BAABGK010000041.1"/>
</dbReference>
<feature type="compositionally biased region" description="Low complexity" evidence="1">
    <location>
        <begin position="419"/>
        <end position="435"/>
    </location>
</feature>
<feature type="region of interest" description="Disordered" evidence="1">
    <location>
        <begin position="96"/>
        <end position="126"/>
    </location>
</feature>
<evidence type="ECO:0000256" key="1">
    <source>
        <dbReference type="SAM" id="MobiDB-lite"/>
    </source>
</evidence>
<reference evidence="3 4" key="1">
    <citation type="submission" date="2020-08" db="EMBL/GenBank/DDBJ databases">
        <title>Sequencing the genomes of 1000 actinobacteria strains.</title>
        <authorList>
            <person name="Klenk H.-P."/>
        </authorList>
    </citation>
    <scope>NUCLEOTIDE SEQUENCE [LARGE SCALE GENOMIC DNA]</scope>
    <source>
        <strain evidence="3 4">DSM 22826</strain>
    </source>
</reference>
<feature type="compositionally biased region" description="Polar residues" evidence="1">
    <location>
        <begin position="100"/>
        <end position="113"/>
    </location>
</feature>
<gene>
    <name evidence="3" type="ORF">E9229_000370</name>
</gene>
<dbReference type="SMART" id="SM00507">
    <property type="entry name" value="HNHc"/>
    <property type="match status" value="1"/>
</dbReference>
<dbReference type="Pfam" id="PF02720">
    <property type="entry name" value="DUF222"/>
    <property type="match status" value="1"/>
</dbReference>
<evidence type="ECO:0000259" key="2">
    <source>
        <dbReference type="SMART" id="SM00507"/>
    </source>
</evidence>
<dbReference type="Proteomes" id="UP000523000">
    <property type="component" value="Unassembled WGS sequence"/>
</dbReference>
<feature type="compositionally biased region" description="Polar residues" evidence="1">
    <location>
        <begin position="311"/>
        <end position="320"/>
    </location>
</feature>
<evidence type="ECO:0000313" key="3">
    <source>
        <dbReference type="EMBL" id="MBB2994179.1"/>
    </source>
</evidence>
<name>A0A839QDF7_9MICC</name>
<feature type="domain" description="HNH nuclease" evidence="2">
    <location>
        <begin position="493"/>
        <end position="545"/>
    </location>
</feature>
<feature type="region of interest" description="Disordered" evidence="1">
    <location>
        <begin position="311"/>
        <end position="339"/>
    </location>
</feature>
<organism evidence="3 4">
    <name type="scientific">Paeniglutamicibacter cryotolerans</name>
    <dbReference type="NCBI Taxonomy" id="670079"/>
    <lineage>
        <taxon>Bacteria</taxon>
        <taxon>Bacillati</taxon>
        <taxon>Actinomycetota</taxon>
        <taxon>Actinomycetes</taxon>
        <taxon>Micrococcales</taxon>
        <taxon>Micrococcaceae</taxon>
        <taxon>Paeniglutamicibacter</taxon>
    </lineage>
</organism>
<accession>A0A839QDF7</accession>
<comment type="caution">
    <text evidence="3">The sequence shown here is derived from an EMBL/GenBank/DDBJ whole genome shotgun (WGS) entry which is preliminary data.</text>
</comment>
<evidence type="ECO:0000313" key="4">
    <source>
        <dbReference type="Proteomes" id="UP000523000"/>
    </source>
</evidence>
<feature type="region of interest" description="Disordered" evidence="1">
    <location>
        <begin position="419"/>
        <end position="440"/>
    </location>
</feature>